<keyword evidence="2" id="KW-1185">Reference proteome</keyword>
<gene>
    <name evidence="1" type="ORF">NQ317_013699</name>
</gene>
<dbReference type="EMBL" id="JAPWTJ010000666">
    <property type="protein sequence ID" value="KAJ8976478.1"/>
    <property type="molecule type" value="Genomic_DNA"/>
</dbReference>
<proteinExistence type="predicted"/>
<name>A0ABQ9JFT3_9CUCU</name>
<evidence type="ECO:0000313" key="1">
    <source>
        <dbReference type="EMBL" id="KAJ8976478.1"/>
    </source>
</evidence>
<organism evidence="1 2">
    <name type="scientific">Molorchus minor</name>
    <dbReference type="NCBI Taxonomy" id="1323400"/>
    <lineage>
        <taxon>Eukaryota</taxon>
        <taxon>Metazoa</taxon>
        <taxon>Ecdysozoa</taxon>
        <taxon>Arthropoda</taxon>
        <taxon>Hexapoda</taxon>
        <taxon>Insecta</taxon>
        <taxon>Pterygota</taxon>
        <taxon>Neoptera</taxon>
        <taxon>Endopterygota</taxon>
        <taxon>Coleoptera</taxon>
        <taxon>Polyphaga</taxon>
        <taxon>Cucujiformia</taxon>
        <taxon>Chrysomeloidea</taxon>
        <taxon>Cerambycidae</taxon>
        <taxon>Lamiinae</taxon>
        <taxon>Monochamini</taxon>
        <taxon>Molorchus</taxon>
    </lineage>
</organism>
<protein>
    <submittedName>
        <fullName evidence="1">Uncharacterized protein</fullName>
    </submittedName>
</protein>
<dbReference type="Proteomes" id="UP001162164">
    <property type="component" value="Unassembled WGS sequence"/>
</dbReference>
<evidence type="ECO:0000313" key="2">
    <source>
        <dbReference type="Proteomes" id="UP001162164"/>
    </source>
</evidence>
<comment type="caution">
    <text evidence="1">The sequence shown here is derived from an EMBL/GenBank/DDBJ whole genome shotgun (WGS) entry which is preliminary data.</text>
</comment>
<accession>A0ABQ9JFT3</accession>
<reference evidence="1" key="1">
    <citation type="journal article" date="2023" name="Insect Mol. Biol.">
        <title>Genome sequencing provides insights into the evolution of gene families encoding plant cell wall-degrading enzymes in longhorned beetles.</title>
        <authorList>
            <person name="Shin N.R."/>
            <person name="Okamura Y."/>
            <person name="Kirsch R."/>
            <person name="Pauchet Y."/>
        </authorList>
    </citation>
    <scope>NUCLEOTIDE SEQUENCE</scope>
    <source>
        <strain evidence="1">MMC_N1</strain>
    </source>
</reference>
<sequence length="75" mass="8286">MATFLNCPTQRNTEDIVFCRSSATLLSNGGADIIQLKPHGGWCSSQVAEGYIKRFKLEKCKVNNIVWRDGTAVPV</sequence>